<reference evidence="2" key="1">
    <citation type="journal article" date="2020" name="Fungal Divers.">
        <title>Resolving the Mortierellaceae phylogeny through synthesis of multi-gene phylogenetics and phylogenomics.</title>
        <authorList>
            <person name="Vandepol N."/>
            <person name="Liber J."/>
            <person name="Desiro A."/>
            <person name="Na H."/>
            <person name="Kennedy M."/>
            <person name="Barry K."/>
            <person name="Grigoriev I.V."/>
            <person name="Miller A.N."/>
            <person name="O'Donnell K."/>
            <person name="Stajich J.E."/>
            <person name="Bonito G."/>
        </authorList>
    </citation>
    <scope>NUCLEOTIDE SEQUENCE</scope>
    <source>
        <strain evidence="2">MES-2147</strain>
    </source>
</reference>
<evidence type="ECO:0000256" key="1">
    <source>
        <dbReference type="SAM" id="MobiDB-lite"/>
    </source>
</evidence>
<evidence type="ECO:0000313" key="3">
    <source>
        <dbReference type="Proteomes" id="UP000749646"/>
    </source>
</evidence>
<keyword evidence="3" id="KW-1185">Reference proteome</keyword>
<feature type="region of interest" description="Disordered" evidence="1">
    <location>
        <begin position="1"/>
        <end position="22"/>
    </location>
</feature>
<organism evidence="2 3">
    <name type="scientific">Modicella reniformis</name>
    <dbReference type="NCBI Taxonomy" id="1440133"/>
    <lineage>
        <taxon>Eukaryota</taxon>
        <taxon>Fungi</taxon>
        <taxon>Fungi incertae sedis</taxon>
        <taxon>Mucoromycota</taxon>
        <taxon>Mortierellomycotina</taxon>
        <taxon>Mortierellomycetes</taxon>
        <taxon>Mortierellales</taxon>
        <taxon>Mortierellaceae</taxon>
        <taxon>Modicella</taxon>
    </lineage>
</organism>
<comment type="caution">
    <text evidence="2">The sequence shown here is derived from an EMBL/GenBank/DDBJ whole genome shotgun (WGS) entry which is preliminary data.</text>
</comment>
<feature type="region of interest" description="Disordered" evidence="1">
    <location>
        <begin position="28"/>
        <end position="47"/>
    </location>
</feature>
<accession>A0A9P6LRJ9</accession>
<sequence length="104" mass="11799">MGMRRLPQGSQDKDHRYSQAGYQGNWDCKRGVPWSRTRGPEASIRPTGTINQVGNIVVGTPTFLSGRQVQRRRAKVPIRLPRDVIGEWTAQARRTQGLERVECI</sequence>
<evidence type="ECO:0000313" key="2">
    <source>
        <dbReference type="EMBL" id="KAF9917132.1"/>
    </source>
</evidence>
<feature type="non-terminal residue" evidence="2">
    <location>
        <position position="1"/>
    </location>
</feature>
<dbReference type="Proteomes" id="UP000749646">
    <property type="component" value="Unassembled WGS sequence"/>
</dbReference>
<protein>
    <submittedName>
        <fullName evidence="2">Uncharacterized protein</fullName>
    </submittedName>
</protein>
<gene>
    <name evidence="2" type="ORF">BGZ65_013028</name>
</gene>
<dbReference type="AlphaFoldDB" id="A0A9P6LRJ9"/>
<feature type="non-terminal residue" evidence="2">
    <location>
        <position position="104"/>
    </location>
</feature>
<dbReference type="EMBL" id="JAAAHW010011847">
    <property type="protein sequence ID" value="KAF9917132.1"/>
    <property type="molecule type" value="Genomic_DNA"/>
</dbReference>
<proteinExistence type="predicted"/>
<name>A0A9P6LRJ9_9FUNG</name>